<dbReference type="AlphaFoldDB" id="A0A3M0YYZ0"/>
<gene>
    <name evidence="4" type="ORF">D6810_01280</name>
</gene>
<dbReference type="GO" id="GO:0016755">
    <property type="term" value="F:aminoacyltransferase activity"/>
    <property type="evidence" value="ECO:0007669"/>
    <property type="project" value="InterPro"/>
</dbReference>
<protein>
    <recommendedName>
        <fullName evidence="3">Cyclodipeptide synthase</fullName>
    </recommendedName>
</protein>
<dbReference type="EMBL" id="RFKV01000045">
    <property type="protein sequence ID" value="RMD77302.1"/>
    <property type="molecule type" value="Genomic_DNA"/>
</dbReference>
<dbReference type="InterPro" id="IPR038622">
    <property type="entry name" value="CDPS_sf"/>
</dbReference>
<name>A0A3M0YYZ0_9BACT</name>
<organism evidence="4 5">
    <name type="scientific">Candidatus Dojkabacteria bacterium</name>
    <dbReference type="NCBI Taxonomy" id="2099670"/>
    <lineage>
        <taxon>Bacteria</taxon>
        <taxon>Candidatus Dojkabacteria</taxon>
    </lineage>
</organism>
<evidence type="ECO:0000256" key="2">
    <source>
        <dbReference type="ARBA" id="ARBA00022679"/>
    </source>
</evidence>
<dbReference type="Proteomes" id="UP000269410">
    <property type="component" value="Unassembled WGS sequence"/>
</dbReference>
<comment type="similarity">
    <text evidence="1">Belongs to the CDPS family.</text>
</comment>
<evidence type="ECO:0000256" key="3">
    <source>
        <dbReference type="ARBA" id="ARBA00030771"/>
    </source>
</evidence>
<dbReference type="InterPro" id="IPR030903">
    <property type="entry name" value="CDPS"/>
</dbReference>
<sequence length="240" mass="28039">MEMIIEQTTAMGEDALLNPGKYRGFLGVSITHKFFKKENMVHYFKWGSKVFEKFYILLIDDPDMYNFVVFKSLSETDALARAHKISSELKYGYNRKLRELNIQNVEVVRLVDYGDNSEYLNIKAAVRNFMRSSDEFRKDMENLMQIGIGGKIKEYFLLNPCSPEKQNEIKQYLINYIIDEISAIIYFTEKVAPIEVDPTVEFSTKKRLYEGDFPVLYNLLNLSQRGHIYCHPPGITKSTY</sequence>
<comment type="caution">
    <text evidence="4">The sequence shown here is derived from an EMBL/GenBank/DDBJ whole genome shotgun (WGS) entry which is preliminary data.</text>
</comment>
<dbReference type="Gene3D" id="3.40.50.11710">
    <property type="entry name" value="Cyclodipeptide synthase"/>
    <property type="match status" value="1"/>
</dbReference>
<proteinExistence type="inferred from homology"/>
<dbReference type="NCBIfam" id="TIGR04539">
    <property type="entry name" value="tRNA_cyclodipep"/>
    <property type="match status" value="1"/>
</dbReference>
<accession>A0A3M0YYZ0</accession>
<evidence type="ECO:0000256" key="1">
    <source>
        <dbReference type="ARBA" id="ARBA00006034"/>
    </source>
</evidence>
<dbReference type="Pfam" id="PF16715">
    <property type="entry name" value="CDPS"/>
    <property type="match status" value="1"/>
</dbReference>
<reference evidence="4 5" key="1">
    <citation type="submission" date="2018-10" db="EMBL/GenBank/DDBJ databases">
        <title>Thermophilic Lithotrophy and Phototrophy in an Intertidal, Iron-rich, Geothermal Spring.</title>
        <authorList>
            <person name="Ward L.M."/>
            <person name="Idei A."/>
            <person name="Nakagawa M."/>
            <person name="Ueno Y."/>
            <person name="Fischer W."/>
            <person name="Mcglynn S.E."/>
        </authorList>
    </citation>
    <scope>NUCLEOTIDE SEQUENCE [LARGE SCALE GENOMIC DNA]</scope>
    <source>
        <strain evidence="4">J137</strain>
    </source>
</reference>
<evidence type="ECO:0000313" key="4">
    <source>
        <dbReference type="EMBL" id="RMD77302.1"/>
    </source>
</evidence>
<evidence type="ECO:0000313" key="5">
    <source>
        <dbReference type="Proteomes" id="UP000269410"/>
    </source>
</evidence>
<keyword evidence="2" id="KW-0808">Transferase</keyword>